<gene>
    <name evidence="2" type="ORF">C9I89_20625</name>
</gene>
<reference evidence="2 3" key="1">
    <citation type="submission" date="2018-03" db="EMBL/GenBank/DDBJ databases">
        <title>Whole genome sequencing of Histamine producing bacteria.</title>
        <authorList>
            <person name="Butler K."/>
        </authorList>
    </citation>
    <scope>NUCLEOTIDE SEQUENCE [LARGE SCALE GENOMIC DNA]</scope>
    <source>
        <strain evidence="2 3">DSM 16190</strain>
    </source>
</reference>
<protein>
    <submittedName>
        <fullName evidence="2">DUF2796 domain-containing protein</fullName>
    </submittedName>
</protein>
<feature type="chain" id="PRO_5015511414" evidence="1">
    <location>
        <begin position="23"/>
        <end position="193"/>
    </location>
</feature>
<keyword evidence="1" id="KW-0732">Signal</keyword>
<keyword evidence="3" id="KW-1185">Reference proteome</keyword>
<evidence type="ECO:0000313" key="3">
    <source>
        <dbReference type="Proteomes" id="UP000240904"/>
    </source>
</evidence>
<dbReference type="OrthoDB" id="7346546at2"/>
<dbReference type="Proteomes" id="UP000240904">
    <property type="component" value="Unassembled WGS sequence"/>
</dbReference>
<comment type="caution">
    <text evidence="2">The sequence shown here is derived from an EMBL/GenBank/DDBJ whole genome shotgun (WGS) entry which is preliminary data.</text>
</comment>
<feature type="signal peptide" evidence="1">
    <location>
        <begin position="1"/>
        <end position="22"/>
    </location>
</feature>
<name>A0A2T3MSN7_9GAMM</name>
<organism evidence="2 3">
    <name type="scientific">Photobacterium lipolyticum</name>
    <dbReference type="NCBI Taxonomy" id="266810"/>
    <lineage>
        <taxon>Bacteria</taxon>
        <taxon>Pseudomonadati</taxon>
        <taxon>Pseudomonadota</taxon>
        <taxon>Gammaproteobacteria</taxon>
        <taxon>Vibrionales</taxon>
        <taxon>Vibrionaceae</taxon>
        <taxon>Photobacterium</taxon>
    </lineage>
</organism>
<accession>A0A2T3MSN7</accession>
<dbReference type="AlphaFoldDB" id="A0A2T3MSN7"/>
<proteinExistence type="predicted"/>
<evidence type="ECO:0000256" key="1">
    <source>
        <dbReference type="SAM" id="SignalP"/>
    </source>
</evidence>
<sequence length="193" mass="21511">MTFLPRVTTCALIVSSLFSAAAASDEYHRQHDAHQHGIVEFNIAQDGQDLLLEITAPGADVVGFEHPPTSEQQQQAVERAIEELKQATELFAFTASAKCQLTEAFITENLITHDSHAGHDHEEHDHDSHHEHATHGGFSAQYAFHCADIKQLKDLQVSWFKHFPSTEKIAIQAITETSQKAEQLTPTSTLFKF</sequence>
<dbReference type="InterPro" id="IPR021253">
    <property type="entry name" value="ZrgA-like"/>
</dbReference>
<dbReference type="RefSeq" id="WP_107285213.1">
    <property type="nucleotide sequence ID" value="NZ_PYMC01000023.1"/>
</dbReference>
<dbReference type="Pfam" id="PF10986">
    <property type="entry name" value="ZrgA"/>
    <property type="match status" value="1"/>
</dbReference>
<dbReference type="EMBL" id="PYMC01000023">
    <property type="protein sequence ID" value="PSW00892.1"/>
    <property type="molecule type" value="Genomic_DNA"/>
</dbReference>
<evidence type="ECO:0000313" key="2">
    <source>
        <dbReference type="EMBL" id="PSW00892.1"/>
    </source>
</evidence>